<feature type="domain" description="DUF1842" evidence="1">
    <location>
        <begin position="5"/>
        <end position="113"/>
    </location>
</feature>
<dbReference type="AlphaFoldDB" id="A0A380T1A6"/>
<proteinExistence type="predicted"/>
<dbReference type="Proteomes" id="UP000255177">
    <property type="component" value="Unassembled WGS sequence"/>
</dbReference>
<keyword evidence="3" id="KW-1185">Reference proteome</keyword>
<dbReference type="Pfam" id="PF08896">
    <property type="entry name" value="DUF1842"/>
    <property type="match status" value="1"/>
</dbReference>
<evidence type="ECO:0000259" key="1">
    <source>
        <dbReference type="Pfam" id="PF08896"/>
    </source>
</evidence>
<gene>
    <name evidence="2" type="ORF">CCOS864_03246</name>
</gene>
<reference evidence="3" key="1">
    <citation type="submission" date="2018-07" db="EMBL/GenBank/DDBJ databases">
        <authorList>
            <person name="Blom J."/>
        </authorList>
    </citation>
    <scope>NUCLEOTIDE SEQUENCE [LARGE SCALE GENOMIC DNA]</scope>
    <source>
        <strain evidence="3">CCOS 864</strain>
    </source>
</reference>
<dbReference type="InterPro" id="IPR014992">
    <property type="entry name" value="DUF1842"/>
</dbReference>
<organism evidence="2 3">
    <name type="scientific">Pseudomonas wadenswilerensis</name>
    <dbReference type="NCBI Taxonomy" id="1785161"/>
    <lineage>
        <taxon>Bacteria</taxon>
        <taxon>Pseudomonadati</taxon>
        <taxon>Pseudomonadota</taxon>
        <taxon>Gammaproteobacteria</taxon>
        <taxon>Pseudomonadales</taxon>
        <taxon>Pseudomonadaceae</taxon>
        <taxon>Pseudomonas</taxon>
    </lineage>
</organism>
<sequence length="159" mass="17181">MPAIGLFHTRLNVRTGLLGAPVLTLDLLVNTVQKKITGVASIFAATYPPLNFHADVWGDYSDLKLGLKGDGHIVLNLTGSPSGPFSTLEQTFHLHGILSANWASGTASYRYLRLDGGGWQVVPHANVRQAPTETHQSQKDVSERSRSRLQAAIGQLENA</sequence>
<accession>A0A380T1A6</accession>
<evidence type="ECO:0000313" key="2">
    <source>
        <dbReference type="EMBL" id="SUQ63793.1"/>
    </source>
</evidence>
<evidence type="ECO:0000313" key="3">
    <source>
        <dbReference type="Proteomes" id="UP000255177"/>
    </source>
</evidence>
<protein>
    <recommendedName>
        <fullName evidence="1">DUF1842 domain-containing protein</fullName>
    </recommendedName>
</protein>
<dbReference type="RefSeq" id="WP_115087372.1">
    <property type="nucleotide sequence ID" value="NZ_CBCSFG010000015.1"/>
</dbReference>
<dbReference type="EMBL" id="UIDD01000008">
    <property type="protein sequence ID" value="SUQ63793.1"/>
    <property type="molecule type" value="Genomic_DNA"/>
</dbReference>
<name>A0A380T1A6_9PSED</name>